<dbReference type="RefSeq" id="WP_003938529.1">
    <property type="nucleotide sequence ID" value="NZ_AOEX01000083.1"/>
</dbReference>
<dbReference type="Proteomes" id="UP000011731">
    <property type="component" value="Unassembled WGS sequence"/>
</dbReference>
<accession>M2Z565</accession>
<feature type="region of interest" description="Disordered" evidence="1">
    <location>
        <begin position="89"/>
        <end position="110"/>
    </location>
</feature>
<protein>
    <submittedName>
        <fullName evidence="2">Uncharacterized protein</fullName>
    </submittedName>
</protein>
<evidence type="ECO:0000256" key="1">
    <source>
        <dbReference type="SAM" id="MobiDB-lite"/>
    </source>
</evidence>
<feature type="region of interest" description="Disordered" evidence="1">
    <location>
        <begin position="131"/>
        <end position="162"/>
    </location>
</feature>
<organism evidence="2 3">
    <name type="scientific">Rhodococcus ruber BKS 20-38</name>
    <dbReference type="NCBI Taxonomy" id="1278076"/>
    <lineage>
        <taxon>Bacteria</taxon>
        <taxon>Bacillati</taxon>
        <taxon>Actinomycetota</taxon>
        <taxon>Actinomycetes</taxon>
        <taxon>Mycobacteriales</taxon>
        <taxon>Nocardiaceae</taxon>
        <taxon>Rhodococcus</taxon>
    </lineage>
</organism>
<sequence>MPTPAGWISTSADAKIIDALLDTPIFSADTAQQITGTADVSRYRALGRLIAAGVLVLEVFSESKRNRIWAAVDVLAELDALSTTTIGKRATEPLQPQPAPRHRSLRAVAATTPKRWCRPSVRIATPGDDLEHEQQITAEAGPTRHARRSPKRTKGKGTFGNSVGVKYRRRADYPQLGLSRTTVGGHGGPCTRGVPTRISRHGVQAPHRVPVVPYG</sequence>
<comment type="caution">
    <text evidence="2">The sequence shown here is derived from an EMBL/GenBank/DDBJ whole genome shotgun (WGS) entry which is preliminary data.</text>
</comment>
<dbReference type="PATRIC" id="fig|1278076.4.peg.4577"/>
<evidence type="ECO:0000313" key="3">
    <source>
        <dbReference type="Proteomes" id="UP000011731"/>
    </source>
</evidence>
<dbReference type="AlphaFoldDB" id="M2Z565"/>
<evidence type="ECO:0000313" key="2">
    <source>
        <dbReference type="EMBL" id="EME55998.1"/>
    </source>
</evidence>
<feature type="compositionally biased region" description="Basic residues" evidence="1">
    <location>
        <begin position="144"/>
        <end position="155"/>
    </location>
</feature>
<proteinExistence type="predicted"/>
<gene>
    <name evidence="2" type="ORF">G352_22331</name>
</gene>
<name>M2Z565_9NOCA</name>
<reference evidence="2 3" key="1">
    <citation type="journal article" date="2013" name="Genome Announc.">
        <title>Draft Genome Sequence of Rhodococcus ruber Strain BKS 20-38.</title>
        <authorList>
            <person name="Bala M."/>
            <person name="Kumar S."/>
            <person name="Raghava G.P."/>
            <person name="Mayilraj S."/>
        </authorList>
    </citation>
    <scope>NUCLEOTIDE SEQUENCE [LARGE SCALE GENOMIC DNA]</scope>
    <source>
        <strain evidence="2 3">BKS 20-38</strain>
    </source>
</reference>
<keyword evidence="3" id="KW-1185">Reference proteome</keyword>
<dbReference type="EMBL" id="AOEX01000083">
    <property type="protein sequence ID" value="EME55998.1"/>
    <property type="molecule type" value="Genomic_DNA"/>
</dbReference>